<evidence type="ECO:0000256" key="1">
    <source>
        <dbReference type="SAM" id="Phobius"/>
    </source>
</evidence>
<keyword evidence="1" id="KW-1133">Transmembrane helix</keyword>
<dbReference type="EMBL" id="LCDO01000009">
    <property type="protein sequence ID" value="KKS56548.1"/>
    <property type="molecule type" value="Genomic_DNA"/>
</dbReference>
<organism evidence="2 3">
    <name type="scientific">Candidatus Magasanikbacteria bacterium GW2011_GWA2_42_32</name>
    <dbReference type="NCBI Taxonomy" id="1619039"/>
    <lineage>
        <taxon>Bacteria</taxon>
        <taxon>Candidatus Magasanikiibacteriota</taxon>
    </lineage>
</organism>
<dbReference type="Proteomes" id="UP000034837">
    <property type="component" value="Unassembled WGS sequence"/>
</dbReference>
<sequence length="76" mass="8747">MDYSELMRLTTENAKHITVLNDDFTALTKNYTGIAIDVAVLKSQVSDFIWWFRSIAGAFIILIVSQAWQIILLRKK</sequence>
<feature type="transmembrane region" description="Helical" evidence="1">
    <location>
        <begin position="50"/>
        <end position="73"/>
    </location>
</feature>
<evidence type="ECO:0000313" key="2">
    <source>
        <dbReference type="EMBL" id="KKS56548.1"/>
    </source>
</evidence>
<name>A0A0G1D3H0_9BACT</name>
<protein>
    <submittedName>
        <fullName evidence="2">Uncharacterized protein</fullName>
    </submittedName>
</protein>
<keyword evidence="1" id="KW-0812">Transmembrane</keyword>
<dbReference type="AlphaFoldDB" id="A0A0G1D3H0"/>
<proteinExistence type="predicted"/>
<comment type="caution">
    <text evidence="2">The sequence shown here is derived from an EMBL/GenBank/DDBJ whole genome shotgun (WGS) entry which is preliminary data.</text>
</comment>
<evidence type="ECO:0000313" key="3">
    <source>
        <dbReference type="Proteomes" id="UP000034837"/>
    </source>
</evidence>
<keyword evidence="1" id="KW-0472">Membrane</keyword>
<accession>A0A0G1D3H0</accession>
<gene>
    <name evidence="2" type="ORF">UV20_C0009G0027</name>
</gene>
<reference evidence="2 3" key="1">
    <citation type="journal article" date="2015" name="Nature">
        <title>rRNA introns, odd ribosomes, and small enigmatic genomes across a large radiation of phyla.</title>
        <authorList>
            <person name="Brown C.T."/>
            <person name="Hug L.A."/>
            <person name="Thomas B.C."/>
            <person name="Sharon I."/>
            <person name="Castelle C.J."/>
            <person name="Singh A."/>
            <person name="Wilkins M.J."/>
            <person name="Williams K.H."/>
            <person name="Banfield J.F."/>
        </authorList>
    </citation>
    <scope>NUCLEOTIDE SEQUENCE [LARGE SCALE GENOMIC DNA]</scope>
</reference>